<name>A0A382DAP7_9ZZZZ</name>
<dbReference type="EMBL" id="UINC01038144">
    <property type="protein sequence ID" value="SVB34713.1"/>
    <property type="molecule type" value="Genomic_DNA"/>
</dbReference>
<dbReference type="AlphaFoldDB" id="A0A382DAP7"/>
<reference evidence="1" key="1">
    <citation type="submission" date="2018-05" db="EMBL/GenBank/DDBJ databases">
        <authorList>
            <person name="Lanie J.A."/>
            <person name="Ng W.-L."/>
            <person name="Kazmierczak K.M."/>
            <person name="Andrzejewski T.M."/>
            <person name="Davidsen T.M."/>
            <person name="Wayne K.J."/>
            <person name="Tettelin H."/>
            <person name="Glass J.I."/>
            <person name="Rusch D."/>
            <person name="Podicherti R."/>
            <person name="Tsui H.-C.T."/>
            <person name="Winkler M.E."/>
        </authorList>
    </citation>
    <scope>NUCLEOTIDE SEQUENCE</scope>
</reference>
<accession>A0A382DAP7</accession>
<gene>
    <name evidence="1" type="ORF">METZ01_LOCUS187567</name>
</gene>
<proteinExistence type="predicted"/>
<protein>
    <submittedName>
        <fullName evidence="1">Uncharacterized protein</fullName>
    </submittedName>
</protein>
<organism evidence="1">
    <name type="scientific">marine metagenome</name>
    <dbReference type="NCBI Taxonomy" id="408172"/>
    <lineage>
        <taxon>unclassified sequences</taxon>
        <taxon>metagenomes</taxon>
        <taxon>ecological metagenomes</taxon>
    </lineage>
</organism>
<sequence>MEEIVRDEEMEKLETIHSGVQSALNSFKGLHLNDLVYAESLLEDVLEILEEMKDEQKREIGQNLF</sequence>
<evidence type="ECO:0000313" key="1">
    <source>
        <dbReference type="EMBL" id="SVB34713.1"/>
    </source>
</evidence>